<organism evidence="2 3">
    <name type="scientific">Polaromonas aquatica</name>
    <dbReference type="NCBI Taxonomy" id="332657"/>
    <lineage>
        <taxon>Bacteria</taxon>
        <taxon>Pseudomonadati</taxon>
        <taxon>Pseudomonadota</taxon>
        <taxon>Betaproteobacteria</taxon>
        <taxon>Burkholderiales</taxon>
        <taxon>Comamonadaceae</taxon>
        <taxon>Polaromonas</taxon>
    </lineage>
</organism>
<dbReference type="EMBL" id="JBHSRS010000013">
    <property type="protein sequence ID" value="MFC6280796.1"/>
    <property type="molecule type" value="Genomic_DNA"/>
</dbReference>
<feature type="transmembrane region" description="Helical" evidence="1">
    <location>
        <begin position="84"/>
        <end position="103"/>
    </location>
</feature>
<keyword evidence="1" id="KW-1133">Transmembrane helix</keyword>
<evidence type="ECO:0000313" key="2">
    <source>
        <dbReference type="EMBL" id="MFC6280796.1"/>
    </source>
</evidence>
<feature type="transmembrane region" description="Helical" evidence="1">
    <location>
        <begin position="54"/>
        <end position="72"/>
    </location>
</feature>
<feature type="transmembrane region" description="Helical" evidence="1">
    <location>
        <begin position="21"/>
        <end position="42"/>
    </location>
</feature>
<keyword evidence="1" id="KW-0472">Membrane</keyword>
<evidence type="ECO:0000313" key="3">
    <source>
        <dbReference type="Proteomes" id="UP001596270"/>
    </source>
</evidence>
<dbReference type="Proteomes" id="UP001596270">
    <property type="component" value="Unassembled WGS sequence"/>
</dbReference>
<keyword evidence="1" id="KW-0812">Transmembrane</keyword>
<name>A0ABW1TT64_9BURK</name>
<evidence type="ECO:0000256" key="1">
    <source>
        <dbReference type="SAM" id="Phobius"/>
    </source>
</evidence>
<sequence length="139" mass="15219">MSFEFAAVLRLAGRIDTINRWMAFAVRWGLLANAVLIAGNAFSRKLLGMASSTMYDVQPHFFAPVVLLMAAFTLQRDEHVRIDIFLMLQMAMVGILAVFPGIASTPPPAATLTDKQVKDALRMSPEPISDPSADPISKK</sequence>
<dbReference type="RefSeq" id="WP_371435759.1">
    <property type="nucleotide sequence ID" value="NZ_JBHSRS010000013.1"/>
</dbReference>
<gene>
    <name evidence="2" type="ORF">ACFQND_06065</name>
</gene>
<protein>
    <submittedName>
        <fullName evidence="2">TRAP transporter small permease subunit</fullName>
    </submittedName>
</protein>
<reference evidence="3" key="1">
    <citation type="journal article" date="2019" name="Int. J. Syst. Evol. Microbiol.">
        <title>The Global Catalogue of Microorganisms (GCM) 10K type strain sequencing project: providing services to taxonomists for standard genome sequencing and annotation.</title>
        <authorList>
            <consortium name="The Broad Institute Genomics Platform"/>
            <consortium name="The Broad Institute Genome Sequencing Center for Infectious Disease"/>
            <person name="Wu L."/>
            <person name="Ma J."/>
        </authorList>
    </citation>
    <scope>NUCLEOTIDE SEQUENCE [LARGE SCALE GENOMIC DNA]</scope>
    <source>
        <strain evidence="3">CCUG 39402</strain>
    </source>
</reference>
<proteinExistence type="predicted"/>
<comment type="caution">
    <text evidence="2">The sequence shown here is derived from an EMBL/GenBank/DDBJ whole genome shotgun (WGS) entry which is preliminary data.</text>
</comment>
<accession>A0ABW1TT64</accession>
<keyword evidence="3" id="KW-1185">Reference proteome</keyword>